<dbReference type="PROSITE" id="PS50181">
    <property type="entry name" value="FBOX"/>
    <property type="match status" value="1"/>
</dbReference>
<evidence type="ECO:0000259" key="9">
    <source>
        <dbReference type="PROSITE" id="PS51184"/>
    </source>
</evidence>
<dbReference type="InterPro" id="IPR003347">
    <property type="entry name" value="JmjC_dom"/>
</dbReference>
<keyword evidence="11" id="KW-1185">Reference proteome</keyword>
<dbReference type="Gene3D" id="1.20.1280.50">
    <property type="match status" value="1"/>
</dbReference>
<dbReference type="AlphaFoldDB" id="A0A803LUQ9"/>
<feature type="domain" description="F-box" evidence="8">
    <location>
        <begin position="21"/>
        <end position="67"/>
    </location>
</feature>
<dbReference type="RefSeq" id="XP_021743571.1">
    <property type="nucleotide sequence ID" value="XM_021887879.1"/>
</dbReference>
<sequence>MEIDGGGGEMVMKIDRRVEALGNLRVLPDEVISEIISFLSLQDVARLSCVSSVMYIFCNEEPLWMSLCLKTASGLLEYKGSWKNTTLQLNTAHGNEAPLRKRLHFEGFYSLFLYKRWYRCYTSLGGFSVDNGNVERKNNLSMEDFQNKYDGKKPVLIAGLADSWPAREEWTLDQLLLDYGDTTFKISQRSPRKIKMKFKDYVSYMKLQRDEDPLYIFDEKFGEVAPGLLKEYAVPHLFQEDLFNVLNPDQRPPYRWLIIGPERSGASWHVDPALTSAWNTLLCGRKRWALYPPGKVPLGVTVHVNEEDGDVNIETPSSLQWWLEFYPLLPDEDKPLECTQLPGETIFVPSGWWHCVLNLEPTVAVTQNFVNSTNFEYVCLDLAPGFRHKGVCRAGFLALVDGKFEDMDEVTSFARNCSSPRDVLRKEKRIRSDHVCYDSASNAAAANCCNVWNNDLPYDINFLSKFLDEHRDHYNSMWSSSNCIGQREMREWLWRLWIGKPGMRDLIWKGACLAINAGEWLECIEQVCKYHNLSSPSNDEKLPVGTGSNPVYLIAENVIKIYVEGGLESSVYSLGTELEFYNLLLQVKSPLKEHVPDVLASGFISLDNGSYTIAPWDGKGMPNVIADNISMIEDCNGYGNSFGLWSKKLFDYKNAGLHASEISNLPENTKIWPYIVTKRCKGKIFAELQDSLSWENALDLASFLGEQLHNLHILPLPQHDNLNFANIRRELGLAPSITSMKIDSLDSNDAAVWEIFLHSLIKKDVVSHLKKWGNPIPDSLIEKVVGYLPNDIKKLHSIFEGATCSWIHSDIMDDNLYLEPQSSIHLSDHSDNQSGNGSMKNGEVESWKASHILDFSNLSVGDPILDLIPIHLDIFKGNPHLLKQLLSRYKLPFFNKGSQNNLTKEVMKFQRASYRAMCYCILHEDNILGAIFSIWEDLKDANSWEDIEEQVWGILNESMDLS</sequence>
<dbReference type="SUPFAM" id="SSF51197">
    <property type="entry name" value="Clavaminate synthase-like"/>
    <property type="match status" value="1"/>
</dbReference>
<dbReference type="InterPro" id="IPR041667">
    <property type="entry name" value="Cupin_8"/>
</dbReference>
<evidence type="ECO:0000259" key="8">
    <source>
        <dbReference type="PROSITE" id="PS50181"/>
    </source>
</evidence>
<dbReference type="Pfam" id="PF13621">
    <property type="entry name" value="Cupin_8"/>
    <property type="match status" value="1"/>
</dbReference>
<comment type="cofactor">
    <cofactor evidence="1">
        <name>Fe(2+)</name>
        <dbReference type="ChEBI" id="CHEBI:29033"/>
    </cofactor>
</comment>
<dbReference type="Proteomes" id="UP000596660">
    <property type="component" value="Unplaced"/>
</dbReference>
<dbReference type="GO" id="GO:0046872">
    <property type="term" value="F:metal ion binding"/>
    <property type="evidence" value="ECO:0007669"/>
    <property type="project" value="UniProtKB-KW"/>
</dbReference>
<keyword evidence="4" id="KW-0479">Metal-binding</keyword>
<evidence type="ECO:0008006" key="12">
    <source>
        <dbReference type="Google" id="ProtNLM"/>
    </source>
</evidence>
<protein>
    <recommendedName>
        <fullName evidence="12">F-box protein</fullName>
    </recommendedName>
</protein>
<evidence type="ECO:0000256" key="4">
    <source>
        <dbReference type="ARBA" id="ARBA00022723"/>
    </source>
</evidence>
<proteinExistence type="inferred from homology"/>
<gene>
    <name evidence="10" type="primary">LOC110709663</name>
</gene>
<dbReference type="PROSITE" id="PS51184">
    <property type="entry name" value="JMJC"/>
    <property type="match status" value="1"/>
</dbReference>
<accession>A0A803LUQ9</accession>
<dbReference type="SMR" id="A0A803LUQ9"/>
<evidence type="ECO:0000313" key="10">
    <source>
        <dbReference type="EnsemblPlants" id="AUR62018953-RA:cds"/>
    </source>
</evidence>
<dbReference type="InterPro" id="IPR050910">
    <property type="entry name" value="JMJD6_ArgDemeth/LysHydrox"/>
</dbReference>
<comment type="subcellular location">
    <subcellularLocation>
        <location evidence="2">Nucleus</location>
    </subcellularLocation>
</comment>
<reference evidence="10" key="2">
    <citation type="submission" date="2021-03" db="UniProtKB">
        <authorList>
            <consortium name="EnsemblPlants"/>
        </authorList>
    </citation>
    <scope>IDENTIFICATION</scope>
</reference>
<name>A0A803LUQ9_CHEQI</name>
<feature type="domain" description="JmjC" evidence="9">
    <location>
        <begin position="223"/>
        <end position="386"/>
    </location>
</feature>
<dbReference type="Pfam" id="PF12937">
    <property type="entry name" value="F-box-like"/>
    <property type="match status" value="1"/>
</dbReference>
<dbReference type="Gramene" id="AUR62018953-RA">
    <property type="protein sequence ID" value="AUR62018953-RA:cds"/>
    <property type="gene ID" value="AUR62018953"/>
</dbReference>
<evidence type="ECO:0000313" key="11">
    <source>
        <dbReference type="Proteomes" id="UP000596660"/>
    </source>
</evidence>
<keyword evidence="5" id="KW-0560">Oxidoreductase</keyword>
<dbReference type="Gene3D" id="2.60.120.650">
    <property type="entry name" value="Cupin"/>
    <property type="match status" value="1"/>
</dbReference>
<evidence type="ECO:0000256" key="3">
    <source>
        <dbReference type="ARBA" id="ARBA00006801"/>
    </source>
</evidence>
<keyword evidence="6" id="KW-0408">Iron</keyword>
<dbReference type="GO" id="GO:0005634">
    <property type="term" value="C:nucleus"/>
    <property type="evidence" value="ECO:0007669"/>
    <property type="project" value="UniProtKB-SubCell"/>
</dbReference>
<dbReference type="InterPro" id="IPR011009">
    <property type="entry name" value="Kinase-like_dom_sf"/>
</dbReference>
<keyword evidence="7" id="KW-0539">Nucleus</keyword>
<evidence type="ECO:0000256" key="2">
    <source>
        <dbReference type="ARBA" id="ARBA00004123"/>
    </source>
</evidence>
<dbReference type="SMART" id="SM00558">
    <property type="entry name" value="JmjC"/>
    <property type="match status" value="1"/>
</dbReference>
<dbReference type="FunFam" id="2.60.120.650:FF:000045">
    <property type="entry name" value="F-box protein At1g78280"/>
    <property type="match status" value="1"/>
</dbReference>
<evidence type="ECO:0000256" key="7">
    <source>
        <dbReference type="ARBA" id="ARBA00023242"/>
    </source>
</evidence>
<dbReference type="SUPFAM" id="SSF56112">
    <property type="entry name" value="Protein kinase-like (PK-like)"/>
    <property type="match status" value="1"/>
</dbReference>
<dbReference type="PANTHER" id="PTHR12480:SF35">
    <property type="entry name" value="TRANSCRIPTION FACTOR JUMONJI, JMJC DOMAIN-CONTAINING PROTEIN"/>
    <property type="match status" value="1"/>
</dbReference>
<dbReference type="OMA" id="AIFSIWK"/>
<dbReference type="OrthoDB" id="424465at2759"/>
<dbReference type="GeneID" id="110709663"/>
<dbReference type="InterPro" id="IPR001810">
    <property type="entry name" value="F-box_dom"/>
</dbReference>
<dbReference type="EnsemblPlants" id="AUR62018953-RA">
    <property type="protein sequence ID" value="AUR62018953-RA:cds"/>
    <property type="gene ID" value="AUR62018953"/>
</dbReference>
<dbReference type="InterPro" id="IPR036047">
    <property type="entry name" value="F-box-like_dom_sf"/>
</dbReference>
<evidence type="ECO:0000256" key="5">
    <source>
        <dbReference type="ARBA" id="ARBA00023002"/>
    </source>
</evidence>
<dbReference type="SMART" id="SM00256">
    <property type="entry name" value="FBOX"/>
    <property type="match status" value="1"/>
</dbReference>
<organism evidence="10 11">
    <name type="scientific">Chenopodium quinoa</name>
    <name type="common">Quinoa</name>
    <dbReference type="NCBI Taxonomy" id="63459"/>
    <lineage>
        <taxon>Eukaryota</taxon>
        <taxon>Viridiplantae</taxon>
        <taxon>Streptophyta</taxon>
        <taxon>Embryophyta</taxon>
        <taxon>Tracheophyta</taxon>
        <taxon>Spermatophyta</taxon>
        <taxon>Magnoliopsida</taxon>
        <taxon>eudicotyledons</taxon>
        <taxon>Gunneridae</taxon>
        <taxon>Pentapetalae</taxon>
        <taxon>Caryophyllales</taxon>
        <taxon>Chenopodiaceae</taxon>
        <taxon>Chenopodioideae</taxon>
        <taxon>Atripliceae</taxon>
        <taxon>Chenopodium</taxon>
    </lineage>
</organism>
<dbReference type="GO" id="GO:0016491">
    <property type="term" value="F:oxidoreductase activity"/>
    <property type="evidence" value="ECO:0007669"/>
    <property type="project" value="UniProtKB-KW"/>
</dbReference>
<dbReference type="KEGG" id="cqi:110709663"/>
<comment type="similarity">
    <text evidence="3">Belongs to the JARID1 histone demethylase family.</text>
</comment>
<dbReference type="SUPFAM" id="SSF81383">
    <property type="entry name" value="F-box domain"/>
    <property type="match status" value="1"/>
</dbReference>
<dbReference type="GO" id="GO:0005737">
    <property type="term" value="C:cytoplasm"/>
    <property type="evidence" value="ECO:0007669"/>
    <property type="project" value="TreeGrafter"/>
</dbReference>
<reference evidence="10" key="1">
    <citation type="journal article" date="2017" name="Nature">
        <title>The genome of Chenopodium quinoa.</title>
        <authorList>
            <person name="Jarvis D.E."/>
            <person name="Ho Y.S."/>
            <person name="Lightfoot D.J."/>
            <person name="Schmoeckel S.M."/>
            <person name="Li B."/>
            <person name="Borm T.J.A."/>
            <person name="Ohyanagi H."/>
            <person name="Mineta K."/>
            <person name="Michell C.T."/>
            <person name="Saber N."/>
            <person name="Kharbatia N.M."/>
            <person name="Rupper R.R."/>
            <person name="Sharp A.R."/>
            <person name="Dally N."/>
            <person name="Boughton B.A."/>
            <person name="Woo Y.H."/>
            <person name="Gao G."/>
            <person name="Schijlen E.G.W.M."/>
            <person name="Guo X."/>
            <person name="Momin A.A."/>
            <person name="Negrao S."/>
            <person name="Al-Babili S."/>
            <person name="Gehring C."/>
            <person name="Roessner U."/>
            <person name="Jung C."/>
            <person name="Murphy K."/>
            <person name="Arold S.T."/>
            <person name="Gojobori T."/>
            <person name="van der Linden C.G."/>
            <person name="van Loo E.N."/>
            <person name="Jellen E.N."/>
            <person name="Maughan P.J."/>
            <person name="Tester M."/>
        </authorList>
    </citation>
    <scope>NUCLEOTIDE SEQUENCE [LARGE SCALE GENOMIC DNA]</scope>
    <source>
        <strain evidence="10">cv. PI 614886</strain>
    </source>
</reference>
<evidence type="ECO:0000256" key="1">
    <source>
        <dbReference type="ARBA" id="ARBA00001954"/>
    </source>
</evidence>
<dbReference type="PANTHER" id="PTHR12480">
    <property type="entry name" value="ARGININE DEMETHYLASE AND LYSYL-HYDROXYLASE JMJD"/>
    <property type="match status" value="1"/>
</dbReference>
<evidence type="ECO:0000256" key="6">
    <source>
        <dbReference type="ARBA" id="ARBA00023004"/>
    </source>
</evidence>